<proteinExistence type="predicted"/>
<comment type="caution">
    <text evidence="3">The sequence shown here is derived from an EMBL/GenBank/DDBJ whole genome shotgun (WGS) entry which is preliminary data.</text>
</comment>
<evidence type="ECO:0000313" key="3">
    <source>
        <dbReference type="EMBL" id="MFC3115288.1"/>
    </source>
</evidence>
<sequence length="103" mass="11220">MKLRKLLSQRGLGVNLLAGFCFLMLAVYGWGLRWSDLAKYLLIIVVLLGGLIAFAALCGLLLRWLMARSDTDVRSDADVKSSAPNTVAAQPDESPEDSETGKH</sequence>
<gene>
    <name evidence="3" type="ORF">ACFODX_06945</name>
</gene>
<evidence type="ECO:0000313" key="4">
    <source>
        <dbReference type="Proteomes" id="UP001595555"/>
    </source>
</evidence>
<keyword evidence="4" id="KW-1185">Reference proteome</keyword>
<keyword evidence="2" id="KW-0472">Membrane</keyword>
<reference evidence="4" key="1">
    <citation type="journal article" date="2019" name="Int. J. Syst. Evol. Microbiol.">
        <title>The Global Catalogue of Microorganisms (GCM) 10K type strain sequencing project: providing services to taxonomists for standard genome sequencing and annotation.</title>
        <authorList>
            <consortium name="The Broad Institute Genomics Platform"/>
            <consortium name="The Broad Institute Genome Sequencing Center for Infectious Disease"/>
            <person name="Wu L."/>
            <person name="Ma J."/>
        </authorList>
    </citation>
    <scope>NUCLEOTIDE SEQUENCE [LARGE SCALE GENOMIC DNA]</scope>
    <source>
        <strain evidence="4">KCTC 52237</strain>
    </source>
</reference>
<dbReference type="Proteomes" id="UP001595555">
    <property type="component" value="Unassembled WGS sequence"/>
</dbReference>
<keyword evidence="2" id="KW-1133">Transmembrane helix</keyword>
<feature type="compositionally biased region" description="Acidic residues" evidence="1">
    <location>
        <begin position="93"/>
        <end position="103"/>
    </location>
</feature>
<feature type="region of interest" description="Disordered" evidence="1">
    <location>
        <begin position="74"/>
        <end position="103"/>
    </location>
</feature>
<organism evidence="3 4">
    <name type="scientific">Cellvibrio fontiphilus</name>
    <dbReference type="NCBI Taxonomy" id="1815559"/>
    <lineage>
        <taxon>Bacteria</taxon>
        <taxon>Pseudomonadati</taxon>
        <taxon>Pseudomonadota</taxon>
        <taxon>Gammaproteobacteria</taxon>
        <taxon>Cellvibrionales</taxon>
        <taxon>Cellvibrionaceae</taxon>
        <taxon>Cellvibrio</taxon>
    </lineage>
</organism>
<feature type="transmembrane region" description="Helical" evidence="2">
    <location>
        <begin position="12"/>
        <end position="31"/>
    </location>
</feature>
<protein>
    <submittedName>
        <fullName evidence="3">Uncharacterized protein</fullName>
    </submittedName>
</protein>
<evidence type="ECO:0000256" key="2">
    <source>
        <dbReference type="SAM" id="Phobius"/>
    </source>
</evidence>
<keyword evidence="2" id="KW-0812">Transmembrane</keyword>
<feature type="transmembrane region" description="Helical" evidence="2">
    <location>
        <begin position="37"/>
        <end position="62"/>
    </location>
</feature>
<accession>A0ABV7FEW1</accession>
<name>A0ABV7FEW1_9GAMM</name>
<dbReference type="RefSeq" id="WP_378117445.1">
    <property type="nucleotide sequence ID" value="NZ_JBHRTF010000003.1"/>
</dbReference>
<dbReference type="EMBL" id="JBHRTF010000003">
    <property type="protein sequence ID" value="MFC3115288.1"/>
    <property type="molecule type" value="Genomic_DNA"/>
</dbReference>
<evidence type="ECO:0000256" key="1">
    <source>
        <dbReference type="SAM" id="MobiDB-lite"/>
    </source>
</evidence>